<dbReference type="PANTHER" id="PTHR43311:SF1">
    <property type="entry name" value="GLUTAMYL-Q TRNA(ASP) SYNTHETASE"/>
    <property type="match status" value="1"/>
</dbReference>
<evidence type="ECO:0000256" key="4">
    <source>
        <dbReference type="ARBA" id="ARBA00022833"/>
    </source>
</evidence>
<reference evidence="10 11" key="1">
    <citation type="journal article" date="2011" name="J. Bacteriol.">
        <title>Complete genome sequence of the polycyclic aromatic hydrocarbon-degrading bacterium Alteromonas sp. strain SN2.</title>
        <authorList>
            <person name="Jin H.M."/>
            <person name="Jeong H."/>
            <person name="Moon E.J."/>
            <person name="Math R.K."/>
            <person name="Lee K."/>
            <person name="Kim H.J."/>
            <person name="Jeon C.O."/>
            <person name="Oh T.K."/>
            <person name="Kim J.F."/>
        </authorList>
    </citation>
    <scope>NUCLEOTIDE SEQUENCE [LARGE SCALE GENOMIC DNA]</scope>
    <source>
        <strain evidence="11">JCM 17741 / KACC 18427 / KCTC 11700BP / SN2</strain>
    </source>
</reference>
<dbReference type="Pfam" id="PF00749">
    <property type="entry name" value="tRNA-synt_1c"/>
    <property type="match status" value="2"/>
</dbReference>
<keyword evidence="11" id="KW-1185">Reference proteome</keyword>
<dbReference type="eggNOG" id="COG0008">
    <property type="taxonomic scope" value="Bacteria"/>
</dbReference>
<comment type="similarity">
    <text evidence="7">Belongs to the class-I aminoacyl-tRNA synthetase family.</text>
</comment>
<evidence type="ECO:0000256" key="6">
    <source>
        <dbReference type="ARBA" id="ARBA00023146"/>
    </source>
</evidence>
<keyword evidence="6 7" id="KW-0030">Aminoacyl-tRNA synthetase</keyword>
<dbReference type="GO" id="GO:0006424">
    <property type="term" value="P:glutamyl-tRNA aminoacylation"/>
    <property type="evidence" value="ECO:0007669"/>
    <property type="project" value="InterPro"/>
</dbReference>
<keyword evidence="5 7" id="KW-0067">ATP-binding</keyword>
<dbReference type="GO" id="GO:0005829">
    <property type="term" value="C:cytosol"/>
    <property type="evidence" value="ECO:0007669"/>
    <property type="project" value="TreeGrafter"/>
</dbReference>
<dbReference type="KEGG" id="alt:ambt_19490"/>
<dbReference type="PRINTS" id="PR00987">
    <property type="entry name" value="TRNASYNTHGLU"/>
</dbReference>
<evidence type="ECO:0000256" key="8">
    <source>
        <dbReference type="SAM" id="MobiDB-lite"/>
    </source>
</evidence>
<keyword evidence="4" id="KW-0862">Zinc</keyword>
<evidence type="ECO:0000256" key="3">
    <source>
        <dbReference type="ARBA" id="ARBA00022741"/>
    </source>
</evidence>
<evidence type="ECO:0000313" key="10">
    <source>
        <dbReference type="EMBL" id="AEF05389.1"/>
    </source>
</evidence>
<dbReference type="EMBL" id="CP002339">
    <property type="protein sequence ID" value="AEF05389.1"/>
    <property type="molecule type" value="Genomic_DNA"/>
</dbReference>
<evidence type="ECO:0000313" key="11">
    <source>
        <dbReference type="Proteomes" id="UP000000683"/>
    </source>
</evidence>
<dbReference type="GO" id="GO:0004818">
    <property type="term" value="F:glutamate-tRNA ligase activity"/>
    <property type="evidence" value="ECO:0007669"/>
    <property type="project" value="TreeGrafter"/>
</dbReference>
<evidence type="ECO:0000256" key="1">
    <source>
        <dbReference type="ARBA" id="ARBA00022598"/>
    </source>
</evidence>
<keyword evidence="1 7" id="KW-0436">Ligase</keyword>
<evidence type="ECO:0000256" key="7">
    <source>
        <dbReference type="RuleBase" id="RU363037"/>
    </source>
</evidence>
<feature type="domain" description="Glutamyl/glutaminyl-tRNA synthetase class Ib catalytic" evidence="9">
    <location>
        <begin position="214"/>
        <end position="326"/>
    </location>
</feature>
<dbReference type="Proteomes" id="UP000000683">
    <property type="component" value="Chromosome"/>
</dbReference>
<dbReference type="Gene3D" id="3.40.50.620">
    <property type="entry name" value="HUPs"/>
    <property type="match status" value="2"/>
</dbReference>
<dbReference type="InterPro" id="IPR049940">
    <property type="entry name" value="GluQ/Sye"/>
</dbReference>
<dbReference type="RefSeq" id="WP_013786300.1">
    <property type="nucleotide sequence ID" value="NC_015554.1"/>
</dbReference>
<keyword evidence="2" id="KW-0479">Metal-binding</keyword>
<feature type="domain" description="Glutamyl/glutaminyl-tRNA synthetase class Ib catalytic" evidence="9">
    <location>
        <begin position="14"/>
        <end position="168"/>
    </location>
</feature>
<dbReference type="InterPro" id="IPR020058">
    <property type="entry name" value="Glu/Gln-tRNA-synth_Ib_cat-dom"/>
</dbReference>
<dbReference type="OrthoDB" id="9807503at2"/>
<organism evidence="10 11">
    <name type="scientific">Alteromonas naphthalenivorans</name>
    <dbReference type="NCBI Taxonomy" id="715451"/>
    <lineage>
        <taxon>Bacteria</taxon>
        <taxon>Pseudomonadati</taxon>
        <taxon>Pseudomonadota</taxon>
        <taxon>Gammaproteobacteria</taxon>
        <taxon>Alteromonadales</taxon>
        <taxon>Alteromonadaceae</taxon>
        <taxon>Alteromonas/Salinimonas group</taxon>
        <taxon>Alteromonas</taxon>
    </lineage>
</organism>
<protein>
    <submittedName>
        <fullName evidence="10">Glutamyl-tRNA synthetase-relatedprotein</fullName>
    </submittedName>
</protein>
<gene>
    <name evidence="10" type="ordered locus">ambt_19490</name>
</gene>
<keyword evidence="3 7" id="KW-0547">Nucleotide-binding</keyword>
<dbReference type="NCBIfam" id="TIGR03838">
    <property type="entry name" value="queuosine_YadB"/>
    <property type="match status" value="1"/>
</dbReference>
<dbReference type="HOGENOM" id="CLU_015768_0_1_6"/>
<dbReference type="InterPro" id="IPR014729">
    <property type="entry name" value="Rossmann-like_a/b/a_fold"/>
</dbReference>
<dbReference type="InterPro" id="IPR022380">
    <property type="entry name" value="Glu-Q_tRNA(Asp)_Synthase"/>
</dbReference>
<evidence type="ECO:0000256" key="5">
    <source>
        <dbReference type="ARBA" id="ARBA00022840"/>
    </source>
</evidence>
<name>F5ZFU8_ALTNA</name>
<dbReference type="GO" id="GO:0006400">
    <property type="term" value="P:tRNA modification"/>
    <property type="evidence" value="ECO:0007669"/>
    <property type="project" value="InterPro"/>
</dbReference>
<accession>F5ZFU8</accession>
<evidence type="ECO:0000256" key="2">
    <source>
        <dbReference type="ARBA" id="ARBA00022723"/>
    </source>
</evidence>
<dbReference type="AlphaFoldDB" id="F5ZFU8"/>
<dbReference type="GO" id="GO:0005524">
    <property type="term" value="F:ATP binding"/>
    <property type="evidence" value="ECO:0007669"/>
    <property type="project" value="UniProtKB-KW"/>
</dbReference>
<dbReference type="PANTHER" id="PTHR43311">
    <property type="entry name" value="GLUTAMATE--TRNA LIGASE"/>
    <property type="match status" value="1"/>
</dbReference>
<evidence type="ECO:0000259" key="9">
    <source>
        <dbReference type="Pfam" id="PF00749"/>
    </source>
</evidence>
<dbReference type="GO" id="GO:0008270">
    <property type="term" value="F:zinc ion binding"/>
    <property type="evidence" value="ECO:0007669"/>
    <property type="project" value="InterPro"/>
</dbReference>
<feature type="compositionally biased region" description="Basic and acidic residues" evidence="8">
    <location>
        <begin position="189"/>
        <end position="202"/>
    </location>
</feature>
<dbReference type="SUPFAM" id="SSF52374">
    <property type="entry name" value="Nucleotidylyl transferase"/>
    <property type="match status" value="1"/>
</dbReference>
<keyword evidence="7" id="KW-0648">Protein biosynthesis</keyword>
<sequence>MPSKIDSSPLYVGRFAPSPSGQLHFGSLVTALASYLDARHLNGQWLVRMEDIDAPRCLPGVDSDILHTLECHGLHWDGPVLYQQQQHARYQAKLDSLLADNSAYFCACTRKQIKANGGHDNHYCRELGLTAQAVSESAPNTRGLAIRLKLDCHLSAFDDGIMGRVDKTGAISKAHSTSADLTSSSFAEAEQHRDKSNSRSDDGSISAGEVSPLSTAPEDVVIKRSDGLFAYNFVVALDDEYQGVTDIIRGSDLLNVTPLQRAIYRSLGCNVPQYGHIPVAAVTPGRKLSKQNHAATINNKNVLENIVNGLSFLGQGDYHANEFENATQLLTMAISRWDRKLVPKIAEIIVGEHESTYYSHPL</sequence>
<feature type="region of interest" description="Disordered" evidence="8">
    <location>
        <begin position="182"/>
        <end position="211"/>
    </location>
</feature>
<dbReference type="InterPro" id="IPR000924">
    <property type="entry name" value="Glu/Gln-tRNA-synth"/>
</dbReference>
<proteinExistence type="inferred from homology"/>